<protein>
    <submittedName>
        <fullName evidence="2">Uncharacterized protein</fullName>
    </submittedName>
</protein>
<sequence length="72" mass="7813">MDRSIGVPIITADPSLDGLSPKGSKPLLSNGQVVELAPIRRDVELTASELTPFRPSIAFRDEQLRSSAHFNP</sequence>
<dbReference type="Proteomes" id="UP001341840">
    <property type="component" value="Unassembled WGS sequence"/>
</dbReference>
<proteinExistence type="predicted"/>
<dbReference type="EMBL" id="JASCZI010032084">
    <property type="protein sequence ID" value="MED6127847.1"/>
    <property type="molecule type" value="Genomic_DNA"/>
</dbReference>
<feature type="region of interest" description="Disordered" evidence="1">
    <location>
        <begin position="1"/>
        <end position="27"/>
    </location>
</feature>
<comment type="caution">
    <text evidence="2">The sequence shown here is derived from an EMBL/GenBank/DDBJ whole genome shotgun (WGS) entry which is preliminary data.</text>
</comment>
<evidence type="ECO:0000256" key="1">
    <source>
        <dbReference type="SAM" id="MobiDB-lite"/>
    </source>
</evidence>
<name>A0ABU6RUZ8_9FABA</name>
<gene>
    <name evidence="2" type="ORF">PIB30_092052</name>
</gene>
<organism evidence="2 3">
    <name type="scientific">Stylosanthes scabra</name>
    <dbReference type="NCBI Taxonomy" id="79078"/>
    <lineage>
        <taxon>Eukaryota</taxon>
        <taxon>Viridiplantae</taxon>
        <taxon>Streptophyta</taxon>
        <taxon>Embryophyta</taxon>
        <taxon>Tracheophyta</taxon>
        <taxon>Spermatophyta</taxon>
        <taxon>Magnoliopsida</taxon>
        <taxon>eudicotyledons</taxon>
        <taxon>Gunneridae</taxon>
        <taxon>Pentapetalae</taxon>
        <taxon>rosids</taxon>
        <taxon>fabids</taxon>
        <taxon>Fabales</taxon>
        <taxon>Fabaceae</taxon>
        <taxon>Papilionoideae</taxon>
        <taxon>50 kb inversion clade</taxon>
        <taxon>dalbergioids sensu lato</taxon>
        <taxon>Dalbergieae</taxon>
        <taxon>Pterocarpus clade</taxon>
        <taxon>Stylosanthes</taxon>
    </lineage>
</organism>
<keyword evidence="3" id="KW-1185">Reference proteome</keyword>
<accession>A0ABU6RUZ8</accession>
<evidence type="ECO:0000313" key="3">
    <source>
        <dbReference type="Proteomes" id="UP001341840"/>
    </source>
</evidence>
<reference evidence="2 3" key="1">
    <citation type="journal article" date="2023" name="Plants (Basel)">
        <title>Bridging the Gap: Combining Genomics and Transcriptomics Approaches to Understand Stylosanthes scabra, an Orphan Legume from the Brazilian Caatinga.</title>
        <authorList>
            <person name="Ferreira-Neto J.R.C."/>
            <person name="da Silva M.D."/>
            <person name="Binneck E."/>
            <person name="de Melo N.F."/>
            <person name="da Silva R.H."/>
            <person name="de Melo A.L.T.M."/>
            <person name="Pandolfi V."/>
            <person name="Bustamante F.O."/>
            <person name="Brasileiro-Vidal A.C."/>
            <person name="Benko-Iseppon A.M."/>
        </authorList>
    </citation>
    <scope>NUCLEOTIDE SEQUENCE [LARGE SCALE GENOMIC DNA]</scope>
    <source>
        <tissue evidence="2">Leaves</tissue>
    </source>
</reference>
<evidence type="ECO:0000313" key="2">
    <source>
        <dbReference type="EMBL" id="MED6127847.1"/>
    </source>
</evidence>